<name>A0A6A6NN69_9PEZI</name>
<dbReference type="Proteomes" id="UP000799766">
    <property type="component" value="Unassembled WGS sequence"/>
</dbReference>
<gene>
    <name evidence="7" type="ORF">BDY21DRAFT_293526</name>
</gene>
<dbReference type="InterPro" id="IPR030185">
    <property type="entry name" value="Mae1"/>
</dbReference>
<evidence type="ECO:0000256" key="4">
    <source>
        <dbReference type="ARBA" id="ARBA00023136"/>
    </source>
</evidence>
<feature type="compositionally biased region" description="Basic residues" evidence="5">
    <location>
        <begin position="405"/>
        <end position="416"/>
    </location>
</feature>
<evidence type="ECO:0000256" key="5">
    <source>
        <dbReference type="SAM" id="MobiDB-lite"/>
    </source>
</evidence>
<dbReference type="PANTHER" id="PTHR31162:SF0">
    <property type="entry name" value="MALIC ACID TRANSPORT PROTEIN"/>
    <property type="match status" value="1"/>
</dbReference>
<feature type="region of interest" description="Disordered" evidence="5">
    <location>
        <begin position="396"/>
        <end position="425"/>
    </location>
</feature>
<feature type="transmembrane region" description="Helical" evidence="6">
    <location>
        <begin position="148"/>
        <end position="168"/>
    </location>
</feature>
<organism evidence="7 8">
    <name type="scientific">Lineolata rhizophorae</name>
    <dbReference type="NCBI Taxonomy" id="578093"/>
    <lineage>
        <taxon>Eukaryota</taxon>
        <taxon>Fungi</taxon>
        <taxon>Dikarya</taxon>
        <taxon>Ascomycota</taxon>
        <taxon>Pezizomycotina</taxon>
        <taxon>Dothideomycetes</taxon>
        <taxon>Dothideomycetes incertae sedis</taxon>
        <taxon>Lineolatales</taxon>
        <taxon>Lineolataceae</taxon>
        <taxon>Lineolata</taxon>
    </lineage>
</organism>
<dbReference type="InterPro" id="IPR004695">
    <property type="entry name" value="SLAC1/Mae1/Ssu1/TehA"/>
</dbReference>
<feature type="transmembrane region" description="Helical" evidence="6">
    <location>
        <begin position="212"/>
        <end position="234"/>
    </location>
</feature>
<feature type="transmembrane region" description="Helical" evidence="6">
    <location>
        <begin position="296"/>
        <end position="320"/>
    </location>
</feature>
<proteinExistence type="predicted"/>
<dbReference type="AlphaFoldDB" id="A0A6A6NN69"/>
<dbReference type="Pfam" id="PF03595">
    <property type="entry name" value="SLAC1"/>
    <property type="match status" value="1"/>
</dbReference>
<sequence>MSSRPASGGNADVEAGPASNSKEEKHPVRHGLLPVGQRVMRLTWSWFPCTMSTGAMSSLFSQQPFKFDGIVTIGKIFFIVDLVLFVLFTAMIIARFCMKPNAITRSLHHPTESFFFGAFWVSVALILYGMQVYGVPSCGPWLVKAMEVLFWMYVALETLVAIFQYHVIFDVENLLVSEAMPAWILPAYPYLVTGPLASAIAKTQPPGSALRILIAGITCQGAGWAIAFIIYTIFLTRLMNSNMPAPSSKPGMYISVGPTGYTAAALVTLGTQAQKVVPPNYLSITSVPTGDIWKAFSVPCAIFLWLIAFWFCGLTTVSILRTVRHMSFSLQWWAFIFPNAGLAIATIQIGNALDSDGIRGVGSALTVILVALWLMVAGAHLKAVWSHQVLSPGKDEGVDDVNNHTHNHSHPGHHDHHVNEKQRED</sequence>
<feature type="transmembrane region" description="Helical" evidence="6">
    <location>
        <begin position="73"/>
        <end position="94"/>
    </location>
</feature>
<protein>
    <submittedName>
        <fullName evidence="7">Malic acid transport protein</fullName>
    </submittedName>
</protein>
<feature type="region of interest" description="Disordered" evidence="5">
    <location>
        <begin position="1"/>
        <end position="27"/>
    </location>
</feature>
<dbReference type="EMBL" id="MU001699">
    <property type="protein sequence ID" value="KAF2453126.1"/>
    <property type="molecule type" value="Genomic_DNA"/>
</dbReference>
<dbReference type="Gene3D" id="1.50.10.150">
    <property type="entry name" value="Voltage-dependent anion channel"/>
    <property type="match status" value="1"/>
</dbReference>
<evidence type="ECO:0000256" key="3">
    <source>
        <dbReference type="ARBA" id="ARBA00022989"/>
    </source>
</evidence>
<feature type="transmembrane region" description="Helical" evidence="6">
    <location>
        <begin position="180"/>
        <end position="200"/>
    </location>
</feature>
<keyword evidence="8" id="KW-1185">Reference proteome</keyword>
<dbReference type="GO" id="GO:0015140">
    <property type="term" value="F:malate transmembrane transporter activity"/>
    <property type="evidence" value="ECO:0007669"/>
    <property type="project" value="InterPro"/>
</dbReference>
<feature type="transmembrane region" description="Helical" evidence="6">
    <location>
        <begin position="332"/>
        <end position="349"/>
    </location>
</feature>
<dbReference type="PANTHER" id="PTHR31162">
    <property type="entry name" value="MALIC ACID TRANSPORT PROTEIN-RELATED"/>
    <property type="match status" value="1"/>
</dbReference>
<evidence type="ECO:0000313" key="8">
    <source>
        <dbReference type="Proteomes" id="UP000799766"/>
    </source>
</evidence>
<dbReference type="CDD" id="cd09317">
    <property type="entry name" value="TDT_Mae1_like"/>
    <property type="match status" value="1"/>
</dbReference>
<evidence type="ECO:0000313" key="7">
    <source>
        <dbReference type="EMBL" id="KAF2453126.1"/>
    </source>
</evidence>
<feature type="transmembrane region" description="Helical" evidence="6">
    <location>
        <begin position="361"/>
        <end position="381"/>
    </location>
</feature>
<reference evidence="7" key="1">
    <citation type="journal article" date="2020" name="Stud. Mycol.">
        <title>101 Dothideomycetes genomes: a test case for predicting lifestyles and emergence of pathogens.</title>
        <authorList>
            <person name="Haridas S."/>
            <person name="Albert R."/>
            <person name="Binder M."/>
            <person name="Bloem J."/>
            <person name="Labutti K."/>
            <person name="Salamov A."/>
            <person name="Andreopoulos B."/>
            <person name="Baker S."/>
            <person name="Barry K."/>
            <person name="Bills G."/>
            <person name="Bluhm B."/>
            <person name="Cannon C."/>
            <person name="Castanera R."/>
            <person name="Culley D."/>
            <person name="Daum C."/>
            <person name="Ezra D."/>
            <person name="Gonzalez J."/>
            <person name="Henrissat B."/>
            <person name="Kuo A."/>
            <person name="Liang C."/>
            <person name="Lipzen A."/>
            <person name="Lutzoni F."/>
            <person name="Magnuson J."/>
            <person name="Mondo S."/>
            <person name="Nolan M."/>
            <person name="Ohm R."/>
            <person name="Pangilinan J."/>
            <person name="Park H.-J."/>
            <person name="Ramirez L."/>
            <person name="Alfaro M."/>
            <person name="Sun H."/>
            <person name="Tritt A."/>
            <person name="Yoshinaga Y."/>
            <person name="Zwiers L.-H."/>
            <person name="Turgeon B."/>
            <person name="Goodwin S."/>
            <person name="Spatafora J."/>
            <person name="Crous P."/>
            <person name="Grigoriev I."/>
        </authorList>
    </citation>
    <scope>NUCLEOTIDE SEQUENCE</scope>
    <source>
        <strain evidence="7">ATCC 16933</strain>
    </source>
</reference>
<keyword evidence="3 6" id="KW-1133">Transmembrane helix</keyword>
<dbReference type="InterPro" id="IPR038665">
    <property type="entry name" value="Voltage-dep_anion_channel_sf"/>
</dbReference>
<keyword evidence="2 6" id="KW-0812">Transmembrane</keyword>
<dbReference type="GO" id="GO:0016020">
    <property type="term" value="C:membrane"/>
    <property type="evidence" value="ECO:0007669"/>
    <property type="project" value="UniProtKB-SubCell"/>
</dbReference>
<evidence type="ECO:0000256" key="2">
    <source>
        <dbReference type="ARBA" id="ARBA00022692"/>
    </source>
</evidence>
<dbReference type="OrthoDB" id="2901184at2759"/>
<accession>A0A6A6NN69</accession>
<feature type="transmembrane region" description="Helical" evidence="6">
    <location>
        <begin position="114"/>
        <end position="136"/>
    </location>
</feature>
<keyword evidence="4 6" id="KW-0472">Membrane</keyword>
<evidence type="ECO:0000256" key="1">
    <source>
        <dbReference type="ARBA" id="ARBA00004141"/>
    </source>
</evidence>
<comment type="subcellular location">
    <subcellularLocation>
        <location evidence="1">Membrane</location>
        <topology evidence="1">Multi-pass membrane protein</topology>
    </subcellularLocation>
</comment>
<evidence type="ECO:0000256" key="6">
    <source>
        <dbReference type="SAM" id="Phobius"/>
    </source>
</evidence>